<name>A0ACA9SBZ9_9GLOM</name>
<gene>
    <name evidence="1" type="ORF">RPERSI_LOCUS28716</name>
</gene>
<dbReference type="EMBL" id="CAJVQC010105672">
    <property type="protein sequence ID" value="CAG8833132.1"/>
    <property type="molecule type" value="Genomic_DNA"/>
</dbReference>
<evidence type="ECO:0000313" key="1">
    <source>
        <dbReference type="EMBL" id="CAG8833132.1"/>
    </source>
</evidence>
<evidence type="ECO:0000313" key="2">
    <source>
        <dbReference type="Proteomes" id="UP000789920"/>
    </source>
</evidence>
<accession>A0ACA9SBZ9</accession>
<organism evidence="1 2">
    <name type="scientific">Racocetra persica</name>
    <dbReference type="NCBI Taxonomy" id="160502"/>
    <lineage>
        <taxon>Eukaryota</taxon>
        <taxon>Fungi</taxon>
        <taxon>Fungi incertae sedis</taxon>
        <taxon>Mucoromycota</taxon>
        <taxon>Glomeromycotina</taxon>
        <taxon>Glomeromycetes</taxon>
        <taxon>Diversisporales</taxon>
        <taxon>Gigasporaceae</taxon>
        <taxon>Racocetra</taxon>
    </lineage>
</organism>
<keyword evidence="2" id="KW-1185">Reference proteome</keyword>
<dbReference type="Proteomes" id="UP000789920">
    <property type="component" value="Unassembled WGS sequence"/>
</dbReference>
<protein>
    <submittedName>
        <fullName evidence="1">21433_t:CDS:1</fullName>
    </submittedName>
</protein>
<sequence length="44" mass="5283">MHNDNDDIYDLLLDRIDILSCKSPDFDPNMKISRIEYQSFKILH</sequence>
<feature type="non-terminal residue" evidence="1">
    <location>
        <position position="44"/>
    </location>
</feature>
<proteinExistence type="predicted"/>
<reference evidence="1" key="1">
    <citation type="submission" date="2021-06" db="EMBL/GenBank/DDBJ databases">
        <authorList>
            <person name="Kallberg Y."/>
            <person name="Tangrot J."/>
            <person name="Rosling A."/>
        </authorList>
    </citation>
    <scope>NUCLEOTIDE SEQUENCE</scope>
    <source>
        <strain evidence="1">MA461A</strain>
    </source>
</reference>
<comment type="caution">
    <text evidence="1">The sequence shown here is derived from an EMBL/GenBank/DDBJ whole genome shotgun (WGS) entry which is preliminary data.</text>
</comment>
<feature type="non-terminal residue" evidence="1">
    <location>
        <position position="1"/>
    </location>
</feature>